<dbReference type="InterPro" id="IPR000719">
    <property type="entry name" value="Prot_kinase_dom"/>
</dbReference>
<sequence>MIRGLPHHGHVWHVPVLAAAWVGMAGWLVAAADATVWQGNIVGPAKCNTTRLCGVAVPTLTTRCAGIEFDQAYWVKPDDVTCIWFPNGTVWRGMNRTRYSPFYGSDTRNVKNEIRGGIDVSVVESWPNSAHLLILNDLGIDTIPDDSSVDAAGVELLALQIQLQNNNLTKFDSKLSPWTKELIVCDNQISALNLTRTKLELLYIQRNLITDQVMEQANLPSTIVELNVGHNKLTLRSLSWLPPSLTILLADNNSITTLPPSTTTWPRTLANLSLENNSLTQLTANFPSTLAWLCLGGNNNLTTIYANQSQFEILSALQNPSPTALVSSVPAGTDDLSDNIFSTIPSNATCQGHIRTELLFGKFPICILPDDMPPPSVGLPSPPPPSPLPSVSLSPSTLSMGIVGIVTAIAGILCVVVCCRHRRRRQHPPDPYMAPPLCDKDDDRLSGGMLTGRLHLDIRFEDAFVPFRIPAAAIERRRVVARGGFGIVYEGVWTQSASVHVPVALKRLLPTHVDDLGSVDDFMHEIRVYATLGHPNIVHFHGITWTHISNLAIVMELMPRGDVWSLLLNHPVTNAWHALIGPAPSSTTKYTIAIDVLQALVYLHGRHVIHRDIKARNVLLTDAMESKLTDFGSSRRLGGRQADDATMTAEIGTAAWIAPEVLKGVRYTEQADVYSFGVLLSEMDTATMPYADLCRPDASVTMTRTRIAVLVVNGDIAPTFHAASPIKRVALQCLQHAPDLRPTAMQLLDTFRNMRRLRDEEAAAGRRGHGPQ</sequence>
<keyword evidence="1" id="KW-0812">Transmembrane</keyword>
<protein>
    <submittedName>
        <fullName evidence="3">TKL protein kinase</fullName>
    </submittedName>
</protein>
<keyword evidence="3" id="KW-0418">Kinase</keyword>
<dbReference type="InterPro" id="IPR008271">
    <property type="entry name" value="Ser/Thr_kinase_AS"/>
</dbReference>
<dbReference type="VEuPathDB" id="FungiDB:H257_09580"/>
<dbReference type="OrthoDB" id="4062651at2759"/>
<gene>
    <name evidence="3" type="ORF">H257_09580</name>
</gene>
<dbReference type="Gene3D" id="3.80.10.10">
    <property type="entry name" value="Ribonuclease Inhibitor"/>
    <property type="match status" value="1"/>
</dbReference>
<dbReference type="STRING" id="112090.W4GBE3"/>
<dbReference type="InterPro" id="IPR011009">
    <property type="entry name" value="Kinase-like_dom_sf"/>
</dbReference>
<dbReference type="Gene3D" id="1.10.510.10">
    <property type="entry name" value="Transferase(Phosphotransferase) domain 1"/>
    <property type="match status" value="1"/>
</dbReference>
<dbReference type="Pfam" id="PF07714">
    <property type="entry name" value="PK_Tyr_Ser-Thr"/>
    <property type="match status" value="1"/>
</dbReference>
<dbReference type="GeneID" id="20811576"/>
<organism evidence="3">
    <name type="scientific">Aphanomyces astaci</name>
    <name type="common">Crayfish plague agent</name>
    <dbReference type="NCBI Taxonomy" id="112090"/>
    <lineage>
        <taxon>Eukaryota</taxon>
        <taxon>Sar</taxon>
        <taxon>Stramenopiles</taxon>
        <taxon>Oomycota</taxon>
        <taxon>Saprolegniomycetes</taxon>
        <taxon>Saprolegniales</taxon>
        <taxon>Verrucalvaceae</taxon>
        <taxon>Aphanomyces</taxon>
    </lineage>
</organism>
<dbReference type="EMBL" id="KI913136">
    <property type="protein sequence ID" value="ETV76581.1"/>
    <property type="molecule type" value="Genomic_DNA"/>
</dbReference>
<dbReference type="GO" id="GO:0005524">
    <property type="term" value="F:ATP binding"/>
    <property type="evidence" value="ECO:0007669"/>
    <property type="project" value="InterPro"/>
</dbReference>
<keyword evidence="1" id="KW-0472">Membrane</keyword>
<dbReference type="SMART" id="SM00364">
    <property type="entry name" value="LRR_BAC"/>
    <property type="match status" value="4"/>
</dbReference>
<evidence type="ECO:0000256" key="1">
    <source>
        <dbReference type="SAM" id="Phobius"/>
    </source>
</evidence>
<accession>W4GBE3</accession>
<feature type="domain" description="Protein kinase" evidence="2">
    <location>
        <begin position="474"/>
        <end position="757"/>
    </location>
</feature>
<dbReference type="InterPro" id="IPR001245">
    <property type="entry name" value="Ser-Thr/Tyr_kinase_cat_dom"/>
</dbReference>
<dbReference type="PROSITE" id="PS50011">
    <property type="entry name" value="PROTEIN_KINASE_DOM"/>
    <property type="match status" value="1"/>
</dbReference>
<reference evidence="3" key="1">
    <citation type="submission" date="2013-12" db="EMBL/GenBank/DDBJ databases">
        <title>The Genome Sequence of Aphanomyces astaci APO3.</title>
        <authorList>
            <consortium name="The Broad Institute Genomics Platform"/>
            <person name="Russ C."/>
            <person name="Tyler B."/>
            <person name="van West P."/>
            <person name="Dieguez-Uribeondo J."/>
            <person name="Young S.K."/>
            <person name="Zeng Q."/>
            <person name="Gargeya S."/>
            <person name="Fitzgerald M."/>
            <person name="Abouelleil A."/>
            <person name="Alvarado L."/>
            <person name="Chapman S.B."/>
            <person name="Gainer-Dewar J."/>
            <person name="Goldberg J."/>
            <person name="Griggs A."/>
            <person name="Gujja S."/>
            <person name="Hansen M."/>
            <person name="Howarth C."/>
            <person name="Imamovic A."/>
            <person name="Ireland A."/>
            <person name="Larimer J."/>
            <person name="McCowan C."/>
            <person name="Murphy C."/>
            <person name="Pearson M."/>
            <person name="Poon T.W."/>
            <person name="Priest M."/>
            <person name="Roberts A."/>
            <person name="Saif S."/>
            <person name="Shea T."/>
            <person name="Sykes S."/>
            <person name="Wortman J."/>
            <person name="Nusbaum C."/>
            <person name="Birren B."/>
        </authorList>
    </citation>
    <scope>NUCLEOTIDE SEQUENCE [LARGE SCALE GENOMIC DNA]</scope>
    <source>
        <strain evidence="3">APO3</strain>
    </source>
</reference>
<proteinExistence type="predicted"/>
<dbReference type="PANTHER" id="PTHR44329">
    <property type="entry name" value="SERINE/THREONINE-PROTEIN KINASE TNNI3K-RELATED"/>
    <property type="match status" value="1"/>
</dbReference>
<name>W4GBE3_APHAT</name>
<dbReference type="InterPro" id="IPR051681">
    <property type="entry name" value="Ser/Thr_Kinases-Pseudokinases"/>
</dbReference>
<dbReference type="SMART" id="SM00220">
    <property type="entry name" value="S_TKc"/>
    <property type="match status" value="1"/>
</dbReference>
<dbReference type="InterPro" id="IPR032675">
    <property type="entry name" value="LRR_dom_sf"/>
</dbReference>
<keyword evidence="3" id="KW-0808">Transferase</keyword>
<dbReference type="RefSeq" id="XP_009834126.1">
    <property type="nucleotide sequence ID" value="XM_009835824.1"/>
</dbReference>
<evidence type="ECO:0000313" key="3">
    <source>
        <dbReference type="EMBL" id="ETV76581.1"/>
    </source>
</evidence>
<dbReference type="AlphaFoldDB" id="W4GBE3"/>
<dbReference type="PROSITE" id="PS00108">
    <property type="entry name" value="PROTEIN_KINASE_ST"/>
    <property type="match status" value="1"/>
</dbReference>
<dbReference type="GO" id="GO:0004674">
    <property type="term" value="F:protein serine/threonine kinase activity"/>
    <property type="evidence" value="ECO:0007669"/>
    <property type="project" value="TreeGrafter"/>
</dbReference>
<keyword evidence="1" id="KW-1133">Transmembrane helix</keyword>
<dbReference type="PANTHER" id="PTHR44329:SF214">
    <property type="entry name" value="PROTEIN KINASE DOMAIN-CONTAINING PROTEIN"/>
    <property type="match status" value="1"/>
</dbReference>
<feature type="transmembrane region" description="Helical" evidence="1">
    <location>
        <begin position="398"/>
        <end position="419"/>
    </location>
</feature>
<dbReference type="SUPFAM" id="SSF56112">
    <property type="entry name" value="Protein kinase-like (PK-like)"/>
    <property type="match status" value="1"/>
</dbReference>
<evidence type="ECO:0000259" key="2">
    <source>
        <dbReference type="PROSITE" id="PS50011"/>
    </source>
</evidence>
<dbReference type="SUPFAM" id="SSF52058">
    <property type="entry name" value="L domain-like"/>
    <property type="match status" value="1"/>
</dbReference>